<protein>
    <submittedName>
        <fullName evidence="1">Uncharacterized protein</fullName>
    </submittedName>
</protein>
<dbReference type="EMBL" id="JANSLM010000026">
    <property type="protein sequence ID" value="MDT8843545.1"/>
    <property type="molecule type" value="Genomic_DNA"/>
</dbReference>
<organism evidence="1 2">
    <name type="scientific">Paraburkholderia fungorum</name>
    <dbReference type="NCBI Taxonomy" id="134537"/>
    <lineage>
        <taxon>Bacteria</taxon>
        <taxon>Pseudomonadati</taxon>
        <taxon>Pseudomonadota</taxon>
        <taxon>Betaproteobacteria</taxon>
        <taxon>Burkholderiales</taxon>
        <taxon>Burkholderiaceae</taxon>
        <taxon>Paraburkholderia</taxon>
    </lineage>
</organism>
<comment type="caution">
    <text evidence="1">The sequence shown here is derived from an EMBL/GenBank/DDBJ whole genome shotgun (WGS) entry which is preliminary data.</text>
</comment>
<proteinExistence type="predicted"/>
<dbReference type="Proteomes" id="UP001246473">
    <property type="component" value="Unassembled WGS sequence"/>
</dbReference>
<reference evidence="1" key="1">
    <citation type="submission" date="2022-08" db="EMBL/GenBank/DDBJ databases">
        <authorList>
            <person name="Kim S.-J."/>
        </authorList>
    </citation>
    <scope>NUCLEOTIDE SEQUENCE</scope>
    <source>
        <strain evidence="1">KJ</strain>
    </source>
</reference>
<name>A0AAP5QJ28_9BURK</name>
<accession>A0AAP5QJ28</accession>
<evidence type="ECO:0000313" key="2">
    <source>
        <dbReference type="Proteomes" id="UP001246473"/>
    </source>
</evidence>
<sequence length="120" mass="13912">METNVRRFRRDMEIQFGTYFSHHEMSGLELAKIHVETGLLDLQSYEESKEFEAVELVRYFNSMTEWFQNAAANALKENHYKRMFGVARDERIVLADPVALNAQFGEGTAKMVYGRNLGPD</sequence>
<dbReference type="AlphaFoldDB" id="A0AAP5QJ28"/>
<evidence type="ECO:0000313" key="1">
    <source>
        <dbReference type="EMBL" id="MDT8843545.1"/>
    </source>
</evidence>
<gene>
    <name evidence="1" type="ORF">ParKJ_39700</name>
</gene>